<evidence type="ECO:0000313" key="2">
    <source>
        <dbReference type="EMBL" id="MFD0959654.1"/>
    </source>
</evidence>
<protein>
    <submittedName>
        <fullName evidence="2">Aminoglycoside phosphotransferase family protein</fullName>
    </submittedName>
</protein>
<keyword evidence="1" id="KW-1133">Transmembrane helix</keyword>
<dbReference type="InterPro" id="IPR011009">
    <property type="entry name" value="Kinase-like_dom_sf"/>
</dbReference>
<dbReference type="Pfam" id="PF04655">
    <property type="entry name" value="APH_6_hur"/>
    <property type="match status" value="1"/>
</dbReference>
<reference evidence="3" key="1">
    <citation type="journal article" date="2019" name="Int. J. Syst. Evol. Microbiol.">
        <title>The Global Catalogue of Microorganisms (GCM) 10K type strain sequencing project: providing services to taxonomists for standard genome sequencing and annotation.</title>
        <authorList>
            <consortium name="The Broad Institute Genomics Platform"/>
            <consortium name="The Broad Institute Genome Sequencing Center for Infectious Disease"/>
            <person name="Wu L."/>
            <person name="Ma J."/>
        </authorList>
    </citation>
    <scope>NUCLEOTIDE SEQUENCE [LARGE SCALE GENOMIC DNA]</scope>
    <source>
        <strain evidence="3">CCUG 59129</strain>
    </source>
</reference>
<sequence length="498" mass="56388">MTEAIRKGLRSLGYGGLLVLLDFRIGGFDLLPDTIGYLLMASGMFGLNHHQRQFRTVKWLALLLAVTPFIHFLITFGRHSSLLYTLSVDELIVAQSIQIVHVVMVYMIFQGLTTITVGTGQSSLLTVVIGRRNGYVAAHALLLFVTPFLLNINDSIVLPLIVLNIIGLIAELLFVMLCFRVEKAVQKGIRDGGKKAFIFSQEEKKRIVETFGDAFYQKAIRNIERYANRWGLTSLRLIPSYSANLVLTCRSSLYGKTVLKIGRAASKEFYSEYYALQEYEGSRYCKALEGDFEHGVILLQYVSPGTPLRGEPSLERRLEVFCSLYRDMHREPARVDMYPTYSGWVSKITGYMSTRQDCPDLYAHIKRANDICKSLNETYNRTMLLHGDLHHDNILLGEGDEYRIIDPKGVVGDPLFEVPRFILNEFENDITPELEEKINAIIEKLASELQLPDEAIRKCIYIETSMAVCWNIESGAPPEEWEGLLAQAVFAESLMNRG</sequence>
<feature type="transmembrane region" description="Helical" evidence="1">
    <location>
        <begin position="59"/>
        <end position="77"/>
    </location>
</feature>
<proteinExistence type="predicted"/>
<organism evidence="2 3">
    <name type="scientific">Paenibacillus chungangensis</name>
    <dbReference type="NCBI Taxonomy" id="696535"/>
    <lineage>
        <taxon>Bacteria</taxon>
        <taxon>Bacillati</taxon>
        <taxon>Bacillota</taxon>
        <taxon>Bacilli</taxon>
        <taxon>Bacillales</taxon>
        <taxon>Paenibacillaceae</taxon>
        <taxon>Paenibacillus</taxon>
    </lineage>
</organism>
<dbReference type="InterPro" id="IPR006748">
    <property type="entry name" value="NH2Glyco/OHUrea_AB-resist_kin"/>
</dbReference>
<accession>A0ABW3HQ30</accession>
<feature type="transmembrane region" description="Helical" evidence="1">
    <location>
        <begin position="132"/>
        <end position="150"/>
    </location>
</feature>
<dbReference type="Gene3D" id="3.90.1200.10">
    <property type="match status" value="1"/>
</dbReference>
<dbReference type="SUPFAM" id="SSF56112">
    <property type="entry name" value="Protein kinase-like (PK-like)"/>
    <property type="match status" value="1"/>
</dbReference>
<dbReference type="RefSeq" id="WP_377563847.1">
    <property type="nucleotide sequence ID" value="NZ_JBHTJZ010000009.1"/>
</dbReference>
<keyword evidence="1" id="KW-0812">Transmembrane</keyword>
<name>A0ABW3HQ30_9BACL</name>
<dbReference type="Proteomes" id="UP001596989">
    <property type="component" value="Unassembled WGS sequence"/>
</dbReference>
<comment type="caution">
    <text evidence="2">The sequence shown here is derived from an EMBL/GenBank/DDBJ whole genome shotgun (WGS) entry which is preliminary data.</text>
</comment>
<keyword evidence="3" id="KW-1185">Reference proteome</keyword>
<evidence type="ECO:0000256" key="1">
    <source>
        <dbReference type="SAM" id="Phobius"/>
    </source>
</evidence>
<gene>
    <name evidence="2" type="ORF">ACFQ2I_09625</name>
</gene>
<feature type="transmembrane region" description="Helical" evidence="1">
    <location>
        <begin position="156"/>
        <end position="179"/>
    </location>
</feature>
<dbReference type="EMBL" id="JBHTJZ010000009">
    <property type="protein sequence ID" value="MFD0959654.1"/>
    <property type="molecule type" value="Genomic_DNA"/>
</dbReference>
<keyword evidence="1" id="KW-0472">Membrane</keyword>
<feature type="transmembrane region" description="Helical" evidence="1">
    <location>
        <begin position="97"/>
        <end position="120"/>
    </location>
</feature>
<evidence type="ECO:0000313" key="3">
    <source>
        <dbReference type="Proteomes" id="UP001596989"/>
    </source>
</evidence>